<keyword evidence="1" id="KW-1133">Transmembrane helix</keyword>
<dbReference type="GeneID" id="54562639"/>
<keyword evidence="1" id="KW-0812">Transmembrane</keyword>
<feature type="transmembrane region" description="Helical" evidence="1">
    <location>
        <begin position="57"/>
        <end position="75"/>
    </location>
</feature>
<keyword evidence="3" id="KW-1185">Reference proteome</keyword>
<dbReference type="OrthoDB" id="5420013at2759"/>
<evidence type="ECO:0000256" key="1">
    <source>
        <dbReference type="SAM" id="Phobius"/>
    </source>
</evidence>
<sequence length="555" mass="60522">MASNSWDQHQSSDAFLPTSKHGRATVRLVPLGESENGSQSQSVGKPSSKSLISWNDVGLLLGVFACLAILVGSVFPQRAAVFLGQTNQLVVVGFCLALMAIACQKQVSLATLQYSIQSGRASLQDLETILQGQFFIAKSSMLCKAVIFLLTAVPLALSVGYKRCVGGSSTVRCDGIAGDFGATAAPGYQNIGLGLSLITETYLPFWIDPREPQCYGFNLLVASNTKSAVSDAPMPQYLDSLQASLDRDEFVLLTTTVNATVPETVQISTSLRNNNTYWQQLATQYGPGNWADMDMLYGRHVVVANGPSGANCTTSYLSIYNETGGQTVGGERQQTFNSRREATGTWKITPSSIRLVNADILETQDEALFRRNQSLIDDNQIDVVGLSSRFAAEYDWTRNPRNSSVSTAPTLAVTFLWARIVAQCGVENNGRTGVWREVNQYTKASSEVQVYRQRETLRRSWELLLVFLVLPVVSLFAFLAKMWFHSCPVDDGFGLISVLAAVDSKSLSGLYGAGLSGKLTQRVGIRFDVADDERVEAHVGEVGRPRRLRRGRMSA</sequence>
<dbReference type="Proteomes" id="UP000799537">
    <property type="component" value="Unassembled WGS sequence"/>
</dbReference>
<organism evidence="2 3">
    <name type="scientific">Zasmidium cellare ATCC 36951</name>
    <dbReference type="NCBI Taxonomy" id="1080233"/>
    <lineage>
        <taxon>Eukaryota</taxon>
        <taxon>Fungi</taxon>
        <taxon>Dikarya</taxon>
        <taxon>Ascomycota</taxon>
        <taxon>Pezizomycotina</taxon>
        <taxon>Dothideomycetes</taxon>
        <taxon>Dothideomycetidae</taxon>
        <taxon>Mycosphaerellales</taxon>
        <taxon>Mycosphaerellaceae</taxon>
        <taxon>Zasmidium</taxon>
    </lineage>
</organism>
<dbReference type="EMBL" id="ML993627">
    <property type="protein sequence ID" value="KAF2160379.1"/>
    <property type="molecule type" value="Genomic_DNA"/>
</dbReference>
<proteinExistence type="predicted"/>
<reference evidence="2" key="1">
    <citation type="journal article" date="2020" name="Stud. Mycol.">
        <title>101 Dothideomycetes genomes: a test case for predicting lifestyles and emergence of pathogens.</title>
        <authorList>
            <person name="Haridas S."/>
            <person name="Albert R."/>
            <person name="Binder M."/>
            <person name="Bloem J."/>
            <person name="Labutti K."/>
            <person name="Salamov A."/>
            <person name="Andreopoulos B."/>
            <person name="Baker S."/>
            <person name="Barry K."/>
            <person name="Bills G."/>
            <person name="Bluhm B."/>
            <person name="Cannon C."/>
            <person name="Castanera R."/>
            <person name="Culley D."/>
            <person name="Daum C."/>
            <person name="Ezra D."/>
            <person name="Gonzalez J."/>
            <person name="Henrissat B."/>
            <person name="Kuo A."/>
            <person name="Liang C."/>
            <person name="Lipzen A."/>
            <person name="Lutzoni F."/>
            <person name="Magnuson J."/>
            <person name="Mondo S."/>
            <person name="Nolan M."/>
            <person name="Ohm R."/>
            <person name="Pangilinan J."/>
            <person name="Park H.-J."/>
            <person name="Ramirez L."/>
            <person name="Alfaro M."/>
            <person name="Sun H."/>
            <person name="Tritt A."/>
            <person name="Yoshinaga Y."/>
            <person name="Zwiers L.-H."/>
            <person name="Turgeon B."/>
            <person name="Goodwin S."/>
            <person name="Spatafora J."/>
            <person name="Crous P."/>
            <person name="Grigoriev I."/>
        </authorList>
    </citation>
    <scope>NUCLEOTIDE SEQUENCE</scope>
    <source>
        <strain evidence="2">ATCC 36951</strain>
    </source>
</reference>
<keyword evidence="1" id="KW-0472">Membrane</keyword>
<accession>A0A6A6C3Q8</accession>
<dbReference type="RefSeq" id="XP_033661268.1">
    <property type="nucleotide sequence ID" value="XM_033809367.1"/>
</dbReference>
<dbReference type="AlphaFoldDB" id="A0A6A6C3Q8"/>
<feature type="transmembrane region" description="Helical" evidence="1">
    <location>
        <begin position="463"/>
        <end position="484"/>
    </location>
</feature>
<feature type="transmembrane region" description="Helical" evidence="1">
    <location>
        <begin position="81"/>
        <end position="103"/>
    </location>
</feature>
<gene>
    <name evidence="2" type="ORF">M409DRAFT_29227</name>
</gene>
<name>A0A6A6C3Q8_ZASCE</name>
<evidence type="ECO:0000313" key="3">
    <source>
        <dbReference type="Proteomes" id="UP000799537"/>
    </source>
</evidence>
<evidence type="ECO:0008006" key="4">
    <source>
        <dbReference type="Google" id="ProtNLM"/>
    </source>
</evidence>
<protein>
    <recommendedName>
        <fullName evidence="4">Transmembrane protein</fullName>
    </recommendedName>
</protein>
<evidence type="ECO:0000313" key="2">
    <source>
        <dbReference type="EMBL" id="KAF2160379.1"/>
    </source>
</evidence>